<evidence type="ECO:0000313" key="13">
    <source>
        <dbReference type="EMBL" id="KAH7445673.1"/>
    </source>
</evidence>
<evidence type="ECO:0000256" key="5">
    <source>
        <dbReference type="ARBA" id="ARBA00022723"/>
    </source>
</evidence>
<keyword evidence="14" id="KW-1185">Reference proteome</keyword>
<evidence type="ECO:0000256" key="2">
    <source>
        <dbReference type="ARBA" id="ARBA00001946"/>
    </source>
</evidence>
<evidence type="ECO:0000256" key="9">
    <source>
        <dbReference type="ARBA" id="ARBA00023211"/>
    </source>
</evidence>
<dbReference type="PROSITE" id="PS01032">
    <property type="entry name" value="PPM_1"/>
    <property type="match status" value="1"/>
</dbReference>
<evidence type="ECO:0000313" key="14">
    <source>
        <dbReference type="Proteomes" id="UP000825935"/>
    </source>
</evidence>
<dbReference type="InterPro" id="IPR000222">
    <property type="entry name" value="PP2C_BS"/>
</dbReference>
<evidence type="ECO:0000256" key="6">
    <source>
        <dbReference type="ARBA" id="ARBA00022801"/>
    </source>
</evidence>
<dbReference type="GO" id="GO:0046872">
    <property type="term" value="F:metal ion binding"/>
    <property type="evidence" value="ECO:0007669"/>
    <property type="project" value="UniProtKB-KW"/>
</dbReference>
<dbReference type="Gene3D" id="3.60.40.10">
    <property type="entry name" value="PPM-type phosphatase domain"/>
    <property type="match status" value="1"/>
</dbReference>
<keyword evidence="11" id="KW-0732">Signal</keyword>
<evidence type="ECO:0000259" key="12">
    <source>
        <dbReference type="PROSITE" id="PS51746"/>
    </source>
</evidence>
<dbReference type="InterPro" id="IPR001932">
    <property type="entry name" value="PPM-type_phosphatase-like_dom"/>
</dbReference>
<keyword evidence="6 10" id="KW-0378">Hydrolase</keyword>
<dbReference type="SUPFAM" id="SSF81606">
    <property type="entry name" value="PP2C-like"/>
    <property type="match status" value="1"/>
</dbReference>
<comment type="similarity">
    <text evidence="3 10">Belongs to the PP2C family.</text>
</comment>
<dbReference type="PROSITE" id="PS51746">
    <property type="entry name" value="PPM_2"/>
    <property type="match status" value="1"/>
</dbReference>
<dbReference type="Pfam" id="PF00481">
    <property type="entry name" value="PP2C"/>
    <property type="match status" value="1"/>
</dbReference>
<organism evidence="13 14">
    <name type="scientific">Ceratopteris richardii</name>
    <name type="common">Triangle waterfern</name>
    <dbReference type="NCBI Taxonomy" id="49495"/>
    <lineage>
        <taxon>Eukaryota</taxon>
        <taxon>Viridiplantae</taxon>
        <taxon>Streptophyta</taxon>
        <taxon>Embryophyta</taxon>
        <taxon>Tracheophyta</taxon>
        <taxon>Polypodiopsida</taxon>
        <taxon>Polypodiidae</taxon>
        <taxon>Polypodiales</taxon>
        <taxon>Pteridineae</taxon>
        <taxon>Pteridaceae</taxon>
        <taxon>Parkerioideae</taxon>
        <taxon>Ceratopteris</taxon>
    </lineage>
</organism>
<evidence type="ECO:0000256" key="7">
    <source>
        <dbReference type="ARBA" id="ARBA00022842"/>
    </source>
</evidence>
<dbReference type="CDD" id="cd00143">
    <property type="entry name" value="PP2Cc"/>
    <property type="match status" value="1"/>
</dbReference>
<keyword evidence="5" id="KW-0479">Metal-binding</keyword>
<reference evidence="13" key="1">
    <citation type="submission" date="2021-08" db="EMBL/GenBank/DDBJ databases">
        <title>WGS assembly of Ceratopteris richardii.</title>
        <authorList>
            <person name="Marchant D.B."/>
            <person name="Chen G."/>
            <person name="Jenkins J."/>
            <person name="Shu S."/>
            <person name="Leebens-Mack J."/>
            <person name="Grimwood J."/>
            <person name="Schmutz J."/>
            <person name="Soltis P."/>
            <person name="Soltis D."/>
            <person name="Chen Z.-H."/>
        </authorList>
    </citation>
    <scope>NUCLEOTIDE SEQUENCE</scope>
    <source>
        <strain evidence="13">Whitten #5841</strain>
        <tissue evidence="13">Leaf</tissue>
    </source>
</reference>
<dbReference type="OrthoDB" id="420076at2759"/>
<dbReference type="FunFam" id="3.60.40.10:FF:000020">
    <property type="entry name" value="Probable protein phosphatase 2C 42"/>
    <property type="match status" value="1"/>
</dbReference>
<feature type="domain" description="PPM-type phosphatase" evidence="12">
    <location>
        <begin position="46"/>
        <end position="343"/>
    </location>
</feature>
<feature type="signal peptide" evidence="11">
    <location>
        <begin position="1"/>
        <end position="18"/>
    </location>
</feature>
<proteinExistence type="inferred from homology"/>
<evidence type="ECO:0000256" key="4">
    <source>
        <dbReference type="ARBA" id="ARBA00013081"/>
    </source>
</evidence>
<dbReference type="InterPro" id="IPR036457">
    <property type="entry name" value="PPM-type-like_dom_sf"/>
</dbReference>
<name>A0A8T2VJ59_CERRI</name>
<dbReference type="PANTHER" id="PTHR47992">
    <property type="entry name" value="PROTEIN PHOSPHATASE"/>
    <property type="match status" value="1"/>
</dbReference>
<gene>
    <name evidence="13" type="ORF">KP509_01G019800</name>
</gene>
<comment type="cofactor">
    <cofactor evidence="1">
        <name>Mn(2+)</name>
        <dbReference type="ChEBI" id="CHEBI:29035"/>
    </cofactor>
</comment>
<protein>
    <recommendedName>
        <fullName evidence="4">protein-serine/threonine phosphatase</fullName>
        <ecNumber evidence="4">3.1.3.16</ecNumber>
    </recommendedName>
</protein>
<dbReference type="EMBL" id="CM035406">
    <property type="protein sequence ID" value="KAH7445673.1"/>
    <property type="molecule type" value="Genomic_DNA"/>
</dbReference>
<evidence type="ECO:0000256" key="8">
    <source>
        <dbReference type="ARBA" id="ARBA00022912"/>
    </source>
</evidence>
<comment type="caution">
    <text evidence="13">The sequence shown here is derived from an EMBL/GenBank/DDBJ whole genome shotgun (WGS) entry which is preliminary data.</text>
</comment>
<evidence type="ECO:0000256" key="11">
    <source>
        <dbReference type="SAM" id="SignalP"/>
    </source>
</evidence>
<evidence type="ECO:0000256" key="3">
    <source>
        <dbReference type="ARBA" id="ARBA00006702"/>
    </source>
</evidence>
<evidence type="ECO:0000256" key="10">
    <source>
        <dbReference type="RuleBase" id="RU003465"/>
    </source>
</evidence>
<feature type="chain" id="PRO_5035733348" description="protein-serine/threonine phosphatase" evidence="11">
    <location>
        <begin position="19"/>
        <end position="365"/>
    </location>
</feature>
<keyword evidence="8 10" id="KW-0904">Protein phosphatase</keyword>
<comment type="cofactor">
    <cofactor evidence="2">
        <name>Mg(2+)</name>
        <dbReference type="ChEBI" id="CHEBI:18420"/>
    </cofactor>
</comment>
<dbReference type="InterPro" id="IPR015655">
    <property type="entry name" value="PP2C"/>
</dbReference>
<dbReference type="SMART" id="SM00332">
    <property type="entry name" value="PP2Cc"/>
    <property type="match status" value="1"/>
</dbReference>
<keyword evidence="9" id="KW-0464">Manganese</keyword>
<sequence length="365" mass="41297">MLTWLVNLLSACWRPVQRYVRMNKGTGDDNDELMWYKDLVQHAYGDISMAVVQANASLEDQSQVEVAASGTFIGIYDGHGGPQAAEYVCDHLYPHLRSLIRDHGDMSDACIRRAFQATEDEFTDYVRHSKPELLTVGACCLVGVIRGRTLHVANLGDSRAVLGSVSRNSGKITATQLTMDHNASSEEIQQELRSKFPEDDQIVMMKHGVWRVKGIIQVSRSIGDIYLKSPDVNMETLQGPFRLAEPVKRPVLSSEPTVDTWSLQQQDRFLIFASDGLWEHLSNQDACEIVHRHARSGVARKLIKAALCEAARKREVRYEDLRTLEKKVRRFFHDDITVVVVFVDHELFNRQGSFRELSLRGGINC</sequence>
<dbReference type="GO" id="GO:0004722">
    <property type="term" value="F:protein serine/threonine phosphatase activity"/>
    <property type="evidence" value="ECO:0007669"/>
    <property type="project" value="UniProtKB-EC"/>
</dbReference>
<evidence type="ECO:0000256" key="1">
    <source>
        <dbReference type="ARBA" id="ARBA00001936"/>
    </source>
</evidence>
<dbReference type="AlphaFoldDB" id="A0A8T2VJ59"/>
<accession>A0A8T2VJ59</accession>
<dbReference type="EC" id="3.1.3.16" evidence="4"/>
<dbReference type="Proteomes" id="UP000825935">
    <property type="component" value="Chromosome 1"/>
</dbReference>
<keyword evidence="7" id="KW-0460">Magnesium</keyword>
<dbReference type="OMA" id="DNDELMW"/>